<protein>
    <submittedName>
        <fullName evidence="2">Uncharacterized protein</fullName>
    </submittedName>
</protein>
<sequence>MSEARMLGVLTEEGVTSLDKFKNGALPDPAKPGKYIEGPKDSQVADRWDALLPNPRRQKLASPKHIFDQTVHTDGVAISSWRGWARAWAQSTPCPSARGVAGR</sequence>
<gene>
    <name evidence="2" type="ORF">HaLaN_07898</name>
</gene>
<dbReference type="Proteomes" id="UP000485058">
    <property type="component" value="Unassembled WGS sequence"/>
</dbReference>
<reference evidence="2 3" key="1">
    <citation type="submission" date="2020-02" db="EMBL/GenBank/DDBJ databases">
        <title>Draft genome sequence of Haematococcus lacustris strain NIES-144.</title>
        <authorList>
            <person name="Morimoto D."/>
            <person name="Nakagawa S."/>
            <person name="Yoshida T."/>
            <person name="Sawayama S."/>
        </authorList>
    </citation>
    <scope>NUCLEOTIDE SEQUENCE [LARGE SCALE GENOMIC DNA]</scope>
    <source>
        <strain evidence="2 3">NIES-144</strain>
    </source>
</reference>
<keyword evidence="3" id="KW-1185">Reference proteome</keyword>
<dbReference type="AlphaFoldDB" id="A0A699Z9P7"/>
<name>A0A699Z9P7_HAELA</name>
<organism evidence="2 3">
    <name type="scientific">Haematococcus lacustris</name>
    <name type="common">Green alga</name>
    <name type="synonym">Haematococcus pluvialis</name>
    <dbReference type="NCBI Taxonomy" id="44745"/>
    <lineage>
        <taxon>Eukaryota</taxon>
        <taxon>Viridiplantae</taxon>
        <taxon>Chlorophyta</taxon>
        <taxon>core chlorophytes</taxon>
        <taxon>Chlorophyceae</taxon>
        <taxon>CS clade</taxon>
        <taxon>Chlamydomonadales</taxon>
        <taxon>Haematococcaceae</taxon>
        <taxon>Haematococcus</taxon>
    </lineage>
</organism>
<evidence type="ECO:0000256" key="1">
    <source>
        <dbReference type="SAM" id="MobiDB-lite"/>
    </source>
</evidence>
<dbReference type="EMBL" id="BLLF01000482">
    <property type="protein sequence ID" value="GFH12252.1"/>
    <property type="molecule type" value="Genomic_DNA"/>
</dbReference>
<comment type="caution">
    <text evidence="2">The sequence shown here is derived from an EMBL/GenBank/DDBJ whole genome shotgun (WGS) entry which is preliminary data.</text>
</comment>
<proteinExistence type="predicted"/>
<accession>A0A699Z9P7</accession>
<feature type="region of interest" description="Disordered" evidence="1">
    <location>
        <begin position="20"/>
        <end position="40"/>
    </location>
</feature>
<evidence type="ECO:0000313" key="2">
    <source>
        <dbReference type="EMBL" id="GFH12252.1"/>
    </source>
</evidence>
<evidence type="ECO:0000313" key="3">
    <source>
        <dbReference type="Proteomes" id="UP000485058"/>
    </source>
</evidence>